<sequence>MSLASSLSVAFVIALGIGQGTAQVPESAPACVRNCARVKIAEGYCSTPGVLTAAFNQCLSENCNSADAASGAAFANVVCEGANPNGNGSTSPPTANTNGSVAPLPVGTPSPTNGTNATAPTNSSSDFATTVRNALSGAGLNTLATLVDSPAGAAFVSSLQNGNFTLLAPSDAGFSTVPINSTSPEDLTAILNYHVIPGSLNASQLPSSGNGIVRTALRGSPYVSLPANDSQVVVLARGADDSIQIIESARNITASNFTQVENLKISIIPSVLALPETIGTTAAGVADLSTLAGAINSSDPQLFGELDQTPGITLFAPINSALSNPAQGTNFQAVLLNHIVNGSVLYSTVIANTTSVKSAGGADIEFSNNGTGTFARSGNRSIRIVRTDIITRNGVIHLVDGTFEPSNSTPTFPLINTNNASETTGIVAVDGSNSSSAAQNAATNSPALQLLPSPTNLFTAGAALTILAQLLC</sequence>
<name>A0AAV0BQK1_PHAPC</name>
<accession>A0AAV0BQK1</accession>
<dbReference type="SUPFAM" id="SSF82153">
    <property type="entry name" value="FAS1 domain"/>
    <property type="match status" value="2"/>
</dbReference>
<dbReference type="GO" id="GO:0005615">
    <property type="term" value="C:extracellular space"/>
    <property type="evidence" value="ECO:0007669"/>
    <property type="project" value="TreeGrafter"/>
</dbReference>
<dbReference type="Pfam" id="PF02469">
    <property type="entry name" value="Fasciclin"/>
    <property type="match status" value="2"/>
</dbReference>
<gene>
    <name evidence="4" type="ORF">PPACK8108_LOCUS24762</name>
</gene>
<dbReference type="Proteomes" id="UP001153365">
    <property type="component" value="Unassembled WGS sequence"/>
</dbReference>
<keyword evidence="5" id="KW-1185">Reference proteome</keyword>
<feature type="compositionally biased region" description="Polar residues" evidence="1">
    <location>
        <begin position="85"/>
        <end position="100"/>
    </location>
</feature>
<feature type="signal peptide" evidence="2">
    <location>
        <begin position="1"/>
        <end position="22"/>
    </location>
</feature>
<dbReference type="SMART" id="SM00554">
    <property type="entry name" value="FAS1"/>
    <property type="match status" value="2"/>
</dbReference>
<dbReference type="InterPro" id="IPR036378">
    <property type="entry name" value="FAS1_dom_sf"/>
</dbReference>
<feature type="region of interest" description="Disordered" evidence="1">
    <location>
        <begin position="85"/>
        <end position="125"/>
    </location>
</feature>
<evidence type="ECO:0000256" key="2">
    <source>
        <dbReference type="SAM" id="SignalP"/>
    </source>
</evidence>
<dbReference type="PANTHER" id="PTHR10900:SF122">
    <property type="entry name" value="FAS1 DOMAIN-CONTAINING PROTEIN"/>
    <property type="match status" value="1"/>
</dbReference>
<dbReference type="AlphaFoldDB" id="A0AAV0BQK1"/>
<reference evidence="4" key="1">
    <citation type="submission" date="2022-06" db="EMBL/GenBank/DDBJ databases">
        <authorList>
            <consortium name="SYNGENTA / RWTH Aachen University"/>
        </authorList>
    </citation>
    <scope>NUCLEOTIDE SEQUENCE</scope>
</reference>
<dbReference type="GO" id="GO:0000329">
    <property type="term" value="C:fungal-type vacuole membrane"/>
    <property type="evidence" value="ECO:0007669"/>
    <property type="project" value="TreeGrafter"/>
</dbReference>
<protein>
    <submittedName>
        <fullName evidence="4">FAS1 domain-containing protein</fullName>
    </submittedName>
</protein>
<dbReference type="PROSITE" id="PS50213">
    <property type="entry name" value="FAS1"/>
    <property type="match status" value="2"/>
</dbReference>
<organism evidence="4 5">
    <name type="scientific">Phakopsora pachyrhizi</name>
    <name type="common">Asian soybean rust disease fungus</name>
    <dbReference type="NCBI Taxonomy" id="170000"/>
    <lineage>
        <taxon>Eukaryota</taxon>
        <taxon>Fungi</taxon>
        <taxon>Dikarya</taxon>
        <taxon>Basidiomycota</taxon>
        <taxon>Pucciniomycotina</taxon>
        <taxon>Pucciniomycetes</taxon>
        <taxon>Pucciniales</taxon>
        <taxon>Phakopsoraceae</taxon>
        <taxon>Phakopsora</taxon>
    </lineage>
</organism>
<evidence type="ECO:0000256" key="1">
    <source>
        <dbReference type="SAM" id="MobiDB-lite"/>
    </source>
</evidence>
<evidence type="ECO:0000313" key="5">
    <source>
        <dbReference type="Proteomes" id="UP001153365"/>
    </source>
</evidence>
<dbReference type="EMBL" id="CALTRL010006111">
    <property type="protein sequence ID" value="CAH7689636.1"/>
    <property type="molecule type" value="Genomic_DNA"/>
</dbReference>
<dbReference type="InterPro" id="IPR000782">
    <property type="entry name" value="FAS1_domain"/>
</dbReference>
<feature type="domain" description="FAS1" evidence="3">
    <location>
        <begin position="275"/>
        <end position="403"/>
    </location>
</feature>
<evidence type="ECO:0000313" key="4">
    <source>
        <dbReference type="EMBL" id="CAH7689636.1"/>
    </source>
</evidence>
<dbReference type="GO" id="GO:0016236">
    <property type="term" value="P:macroautophagy"/>
    <property type="evidence" value="ECO:0007669"/>
    <property type="project" value="TreeGrafter"/>
</dbReference>
<dbReference type="Gene3D" id="2.30.180.10">
    <property type="entry name" value="FAS1 domain"/>
    <property type="match status" value="2"/>
</dbReference>
<dbReference type="InterPro" id="IPR050904">
    <property type="entry name" value="Adhesion/Biosynth-related"/>
</dbReference>
<feature type="domain" description="FAS1" evidence="3">
    <location>
        <begin position="127"/>
        <end position="272"/>
    </location>
</feature>
<comment type="caution">
    <text evidence="4">The sequence shown here is derived from an EMBL/GenBank/DDBJ whole genome shotgun (WGS) entry which is preliminary data.</text>
</comment>
<proteinExistence type="predicted"/>
<feature type="compositionally biased region" description="Low complexity" evidence="1">
    <location>
        <begin position="107"/>
        <end position="125"/>
    </location>
</feature>
<dbReference type="PANTHER" id="PTHR10900">
    <property type="entry name" value="PERIOSTIN-RELATED"/>
    <property type="match status" value="1"/>
</dbReference>
<feature type="chain" id="PRO_5043527232" evidence="2">
    <location>
        <begin position="23"/>
        <end position="472"/>
    </location>
</feature>
<evidence type="ECO:0000259" key="3">
    <source>
        <dbReference type="PROSITE" id="PS50213"/>
    </source>
</evidence>
<keyword evidence="2" id="KW-0732">Signal</keyword>